<reference evidence="1 2" key="1">
    <citation type="submission" date="2019-08" db="EMBL/GenBank/DDBJ databases">
        <title>Bacillus genomes from the desert of Cuatro Cienegas, Coahuila.</title>
        <authorList>
            <person name="Olmedo-Alvarez G."/>
        </authorList>
    </citation>
    <scope>NUCLEOTIDE SEQUENCE [LARGE SCALE GENOMIC DNA]</scope>
    <source>
        <strain evidence="1 2">CH34_1T</strain>
    </source>
</reference>
<dbReference type="EMBL" id="VTEI01000015">
    <property type="protein sequence ID" value="TYS14123.1"/>
    <property type="molecule type" value="Genomic_DNA"/>
</dbReference>
<proteinExistence type="predicted"/>
<gene>
    <name evidence="1" type="ORF">FZC78_19970</name>
</gene>
<sequence>MAVISSGPIENNPVNGTRPTTQVLVKIINTSAVSAATVLIQGYFLNGSRTLYVLEQINVGANEVVTRNYFANLNAFEYVFTTSEAGAEDTQISMWGRNAAGQLTTSHRLVSEEHLGAE</sequence>
<dbReference type="AlphaFoldDB" id="A0A5D4NIR0"/>
<comment type="caution">
    <text evidence="1">The sequence shown here is derived from an EMBL/GenBank/DDBJ whole genome shotgun (WGS) entry which is preliminary data.</text>
</comment>
<name>A0A5D4NIR0_9BACI</name>
<dbReference type="RefSeq" id="WP_148941862.1">
    <property type="nucleotide sequence ID" value="NZ_VTEI01000015.1"/>
</dbReference>
<dbReference type="OrthoDB" id="2869049at2"/>
<protein>
    <submittedName>
        <fullName evidence="1">Uncharacterized protein</fullName>
    </submittedName>
</protein>
<evidence type="ECO:0000313" key="2">
    <source>
        <dbReference type="Proteomes" id="UP000322267"/>
    </source>
</evidence>
<accession>A0A5D4NIR0</accession>
<dbReference type="Proteomes" id="UP000322267">
    <property type="component" value="Unassembled WGS sequence"/>
</dbReference>
<organism evidence="1 2">
    <name type="scientific">Rossellomorea vietnamensis</name>
    <dbReference type="NCBI Taxonomy" id="218284"/>
    <lineage>
        <taxon>Bacteria</taxon>
        <taxon>Bacillati</taxon>
        <taxon>Bacillota</taxon>
        <taxon>Bacilli</taxon>
        <taxon>Bacillales</taxon>
        <taxon>Bacillaceae</taxon>
        <taxon>Rossellomorea</taxon>
    </lineage>
</organism>
<evidence type="ECO:0000313" key="1">
    <source>
        <dbReference type="EMBL" id="TYS14123.1"/>
    </source>
</evidence>